<reference evidence="2" key="1">
    <citation type="journal article" date="2014" name="Int. J. Syst. Evol. Microbiol.">
        <title>Complete genome sequence of Corynebacterium casei LMG S-19264T (=DSM 44701T), isolated from a smear-ripened cheese.</title>
        <authorList>
            <consortium name="US DOE Joint Genome Institute (JGI-PGF)"/>
            <person name="Walter F."/>
            <person name="Albersmeier A."/>
            <person name="Kalinowski J."/>
            <person name="Ruckert C."/>
        </authorList>
    </citation>
    <scope>NUCLEOTIDE SEQUENCE</scope>
    <source>
        <strain evidence="2">CGMCC 4.7312</strain>
    </source>
</reference>
<evidence type="ECO:0000256" key="1">
    <source>
        <dbReference type="SAM" id="MobiDB-lite"/>
    </source>
</evidence>
<evidence type="ECO:0000313" key="2">
    <source>
        <dbReference type="EMBL" id="GGM58782.1"/>
    </source>
</evidence>
<feature type="compositionally biased region" description="Gly residues" evidence="1">
    <location>
        <begin position="65"/>
        <end position="96"/>
    </location>
</feature>
<proteinExistence type="predicted"/>
<comment type="caution">
    <text evidence="2">The sequence shown here is derived from an EMBL/GenBank/DDBJ whole genome shotgun (WGS) entry which is preliminary data.</text>
</comment>
<reference evidence="2" key="2">
    <citation type="submission" date="2020-09" db="EMBL/GenBank/DDBJ databases">
        <authorList>
            <person name="Sun Q."/>
            <person name="Zhou Y."/>
        </authorList>
    </citation>
    <scope>NUCLEOTIDE SEQUENCE</scope>
    <source>
        <strain evidence="2">CGMCC 4.7312</strain>
    </source>
</reference>
<feature type="region of interest" description="Disordered" evidence="1">
    <location>
        <begin position="61"/>
        <end position="96"/>
    </location>
</feature>
<evidence type="ECO:0000313" key="3">
    <source>
        <dbReference type="Proteomes" id="UP000608890"/>
    </source>
</evidence>
<organism evidence="2 3">
    <name type="scientific">Micromonospora sonchi</name>
    <dbReference type="NCBI Taxonomy" id="1763543"/>
    <lineage>
        <taxon>Bacteria</taxon>
        <taxon>Bacillati</taxon>
        <taxon>Actinomycetota</taxon>
        <taxon>Actinomycetes</taxon>
        <taxon>Micromonosporales</taxon>
        <taxon>Micromonosporaceae</taxon>
        <taxon>Micromonospora</taxon>
    </lineage>
</organism>
<gene>
    <name evidence="2" type="ORF">GCM10011608_49760</name>
</gene>
<dbReference type="EMBL" id="BMNB01000030">
    <property type="protein sequence ID" value="GGM58782.1"/>
    <property type="molecule type" value="Genomic_DNA"/>
</dbReference>
<dbReference type="Proteomes" id="UP000608890">
    <property type="component" value="Unassembled WGS sequence"/>
</dbReference>
<sequence length="96" mass="9500">MYQLTTDSTVAPRAITITIATNQPNPTRDRVDQDSPAMTTTSDLAPCRAGLNGCSRCRACSGSGSDPGGYGSDPGGYGGDPGGYGGGPGGYGPPDG</sequence>
<protein>
    <submittedName>
        <fullName evidence="2">Uncharacterized protein</fullName>
    </submittedName>
</protein>
<accession>A0A917U6Z5</accession>
<dbReference type="AlphaFoldDB" id="A0A917U6Z5"/>
<feature type="region of interest" description="Disordered" evidence="1">
    <location>
        <begin position="1"/>
        <end position="42"/>
    </location>
</feature>
<keyword evidence="3" id="KW-1185">Reference proteome</keyword>
<name>A0A917U6Z5_9ACTN</name>